<keyword evidence="2" id="KW-0812">Transmembrane</keyword>
<feature type="transmembrane region" description="Helical" evidence="2">
    <location>
        <begin position="12"/>
        <end position="32"/>
    </location>
</feature>
<dbReference type="PANTHER" id="PTHR10974">
    <property type="entry name" value="FI08016P-RELATED"/>
    <property type="match status" value="1"/>
</dbReference>
<dbReference type="InterPro" id="IPR017850">
    <property type="entry name" value="Alkaline_phosphatase_core_sf"/>
</dbReference>
<evidence type="ECO:0000313" key="4">
    <source>
        <dbReference type="Proteomes" id="UP001162131"/>
    </source>
</evidence>
<dbReference type="EMBL" id="CAJZBQ010000046">
    <property type="protein sequence ID" value="CAG9328375.1"/>
    <property type="molecule type" value="Genomic_DNA"/>
</dbReference>
<dbReference type="GO" id="GO:0005615">
    <property type="term" value="C:extracellular space"/>
    <property type="evidence" value="ECO:0007669"/>
    <property type="project" value="TreeGrafter"/>
</dbReference>
<proteinExistence type="predicted"/>
<comment type="caution">
    <text evidence="3">The sequence shown here is derived from an EMBL/GenBank/DDBJ whole genome shotgun (WGS) entry which is preliminary data.</text>
</comment>
<evidence type="ECO:0000256" key="1">
    <source>
        <dbReference type="SAM" id="MobiDB-lite"/>
    </source>
</evidence>
<sequence>MLYSWKKALKLQASFLAFFVAIILFWMLAIYVDVQSISDTEENAAEEPVSSEFLQFSNPDRREKTSPEISFDGNQNKTENSENVYAELIQNFNSTFNKTSQEIESSSPNMQEHSQNNIEENREKEASKGNDFLSNKLMNISSSQMINKSSSTEEENMKSQNTETNKSSEFDYSGLAEAAEKNETQSLSNFNTSDHFNFQNNSAVIGIEDNEEKKLLNKTKNNAGIADSKDNNATSLSVLADIAEVNSMTSFNSSLPLKNEFSEIQKDTSPYSISQPDASLSENKQEEPDETHIEITSEQLSPGAIIKNPEIKCKPHILGLTKKQASTIFRFNKRKFSCGDDYDIFSYKDNAIRMDCAFHGKAEFSLGSLPEVETIGSAPSSQSWHEYSSPTDTGGSEFGFAKCGESKKQAFLHNKFSESASRRAQEKRKSIESSLNLTSSKPLTVLTVVFDSVSRQHFYRILTKTVDYMNQNIAKGKFSKEFAIYDFKIEHASGENTLPNVVPLLLGESYDNHKDKVRGSSLSNSERFKSIQQEHSIWKHFEDQGFVTMFGWETKWDYLSKMVGRKVWTDHVVSRLYFAAANLFGFAEESDRERCIGNHFQHQYLLNYTKEFIRNYKDHNKYAYTHFSSGHEKTGSVIRTMDSDLASYINDILEYYSQNEEDLVLILTSDHGLHVGPWDTYEGGKIENLLPYSFYILNKELIKKLGKNTHETLTHNAEHITSKYDMHVSLKYLAYTPYQKHIKDTPLYNSLKSKPLLKKAVSVFIEKIPDNRTCGDIGNPNYWCACRNFEDKSVTDYEELAESVGQLGISQINERVARDKMQYSCASLELGKVIGIKHEPIPGLSYLYSGIYSLNVTIKEHLGYIFTIQAIAVPEWEYGKYSRSPFEGEIFKMSDIKFKDQQLRIQVQSIVRADENNDYCIELGKGLIGGKISYCVCKTPKDYEIAPKTGHSEKKFYENVMKLVYPTIGKEGTSCDETCKTKDRDCQEWGLQIMNNFDLLSQQWNGGVSTYSIAMDGGFKDFKKLQIMGVDRGEMPGLRKINKETRFVQGNWTDLYCDSKISDIRPICSCSRHQVELR</sequence>
<feature type="region of interest" description="Disordered" evidence="1">
    <location>
        <begin position="42"/>
        <end position="77"/>
    </location>
</feature>
<dbReference type="SUPFAM" id="SSF53649">
    <property type="entry name" value="Alkaline phosphatase-like"/>
    <property type="match status" value="1"/>
</dbReference>
<dbReference type="Proteomes" id="UP001162131">
    <property type="component" value="Unassembled WGS sequence"/>
</dbReference>
<reference evidence="3" key="1">
    <citation type="submission" date="2021-09" db="EMBL/GenBank/DDBJ databases">
        <authorList>
            <consortium name="AG Swart"/>
            <person name="Singh M."/>
            <person name="Singh A."/>
            <person name="Seah K."/>
            <person name="Emmerich C."/>
        </authorList>
    </citation>
    <scope>NUCLEOTIDE SEQUENCE</scope>
    <source>
        <strain evidence="3">ATCC30299</strain>
    </source>
</reference>
<dbReference type="Pfam" id="PF02995">
    <property type="entry name" value="DUF229"/>
    <property type="match status" value="1"/>
</dbReference>
<feature type="compositionally biased region" description="Polar residues" evidence="1">
    <location>
        <begin position="267"/>
        <end position="282"/>
    </location>
</feature>
<organism evidence="3 4">
    <name type="scientific">Blepharisma stoltei</name>
    <dbReference type="NCBI Taxonomy" id="1481888"/>
    <lineage>
        <taxon>Eukaryota</taxon>
        <taxon>Sar</taxon>
        <taxon>Alveolata</taxon>
        <taxon>Ciliophora</taxon>
        <taxon>Postciliodesmatophora</taxon>
        <taxon>Heterotrichea</taxon>
        <taxon>Heterotrichida</taxon>
        <taxon>Blepharismidae</taxon>
        <taxon>Blepharisma</taxon>
    </lineage>
</organism>
<dbReference type="PANTHER" id="PTHR10974:SF1">
    <property type="entry name" value="FI08016P-RELATED"/>
    <property type="match status" value="1"/>
</dbReference>
<keyword evidence="2" id="KW-1133">Transmembrane helix</keyword>
<dbReference type="InterPro" id="IPR004245">
    <property type="entry name" value="DUF229"/>
</dbReference>
<dbReference type="Gene3D" id="3.40.720.10">
    <property type="entry name" value="Alkaline Phosphatase, subunit A"/>
    <property type="match status" value="1"/>
</dbReference>
<dbReference type="AlphaFoldDB" id="A0AAU9JV06"/>
<feature type="compositionally biased region" description="Basic and acidic residues" evidence="1">
    <location>
        <begin position="283"/>
        <end position="292"/>
    </location>
</feature>
<keyword evidence="4" id="KW-1185">Reference proteome</keyword>
<evidence type="ECO:0000256" key="2">
    <source>
        <dbReference type="SAM" id="Phobius"/>
    </source>
</evidence>
<feature type="compositionally biased region" description="Polar residues" evidence="1">
    <location>
        <begin position="158"/>
        <end position="167"/>
    </location>
</feature>
<feature type="region of interest" description="Disordered" evidence="1">
    <location>
        <begin position="99"/>
        <end position="127"/>
    </location>
</feature>
<keyword evidence="2" id="KW-0472">Membrane</keyword>
<accession>A0AAU9JV06</accession>
<evidence type="ECO:0000313" key="3">
    <source>
        <dbReference type="EMBL" id="CAG9328375.1"/>
    </source>
</evidence>
<feature type="compositionally biased region" description="Polar residues" evidence="1">
    <location>
        <begin position="99"/>
        <end position="118"/>
    </location>
</feature>
<name>A0AAU9JV06_9CILI</name>
<gene>
    <name evidence="3" type="ORF">BSTOLATCC_MIC46381</name>
</gene>
<feature type="region of interest" description="Disordered" evidence="1">
    <location>
        <begin position="144"/>
        <end position="168"/>
    </location>
</feature>
<protein>
    <submittedName>
        <fullName evidence="3">Uncharacterized protein</fullName>
    </submittedName>
</protein>
<feature type="region of interest" description="Disordered" evidence="1">
    <location>
        <begin position="266"/>
        <end position="292"/>
    </location>
</feature>